<dbReference type="InterPro" id="IPR014721">
    <property type="entry name" value="Ribsml_uS5_D2-typ_fold_subgr"/>
</dbReference>
<dbReference type="InterPro" id="IPR025158">
    <property type="entry name" value="Mg_chelat-rel_C"/>
</dbReference>
<dbReference type="EMBL" id="JBHRZO010000018">
    <property type="protein sequence ID" value="MFC3847670.1"/>
    <property type="molecule type" value="Genomic_DNA"/>
</dbReference>
<sequence length="493" mass="54852">MRGAGAKIVQVEGSFTRALPAFVIAGLPNNAIQESKQRVQGALQNNGFAFPPLKITINLSPSDLPKSGSHFDLPMALLVALQKNPLKHTWFAFGELGLDGKIKHSDTIFPMLLDIALQAPNAHVLVPQTGQELLSLIPNLHLHFVEHLNQALEIITQDTQPPHTHAPKLPFESLQIDRTPYYYLQDFALDFSDVKGQEHAKHAALIAASGMHNVIFEGSPGCGKSMIAKRMRYILPPSTLDEMITSTKLRILSDQESAYTPLRNFRNPHQSASKSSILGSTQANNPKPGEIALAHNGILFFDELPHFKRDILEALREPMENDQLVISRVASKITYETSFLFVGAMNPCPCGNLMDNFRVCRCLERDILAYQSRLSAPFLERIDLFVQMSPTDAQAKSTLDSAQMHQQVLEAFKMQKSRGQARLNGKLNEQEIAQFCLLDSQAAQILDQAILRYGFSERAINKMKKVARTIADLASCATIQKAHMLKALQFRKV</sequence>
<evidence type="ECO:0000259" key="1">
    <source>
        <dbReference type="Pfam" id="PF01078"/>
    </source>
</evidence>
<comment type="caution">
    <text evidence="3">The sequence shown here is derived from an EMBL/GenBank/DDBJ whole genome shotgun (WGS) entry which is preliminary data.</text>
</comment>
<dbReference type="Pfam" id="PF13335">
    <property type="entry name" value="Mg_chelatase_C"/>
    <property type="match status" value="1"/>
</dbReference>
<dbReference type="Proteomes" id="UP001595783">
    <property type="component" value="Unassembled WGS sequence"/>
</dbReference>
<evidence type="ECO:0000313" key="3">
    <source>
        <dbReference type="EMBL" id="MFC3847670.1"/>
    </source>
</evidence>
<dbReference type="Pfam" id="PF13541">
    <property type="entry name" value="ChlI"/>
    <property type="match status" value="1"/>
</dbReference>
<dbReference type="RefSeq" id="WP_199767643.1">
    <property type="nucleotide sequence ID" value="NZ_FZMF01000026.1"/>
</dbReference>
<dbReference type="PROSITE" id="PS00676">
    <property type="entry name" value="SIGMA54_INTERACT_2"/>
    <property type="match status" value="1"/>
</dbReference>
<dbReference type="PANTHER" id="PTHR32039:SF7">
    <property type="entry name" value="COMPETENCE PROTEIN COMM"/>
    <property type="match status" value="1"/>
</dbReference>
<dbReference type="Gene3D" id="3.30.230.10">
    <property type="match status" value="1"/>
</dbReference>
<evidence type="ECO:0000259" key="2">
    <source>
        <dbReference type="Pfam" id="PF13335"/>
    </source>
</evidence>
<dbReference type="InterPro" id="IPR025943">
    <property type="entry name" value="Sigma_54_int_dom_ATP-bd_2"/>
</dbReference>
<name>A0ABV7ZHN1_9HELI</name>
<dbReference type="NCBIfam" id="TIGR00368">
    <property type="entry name" value="YifB family Mg chelatase-like AAA ATPase"/>
    <property type="match status" value="1"/>
</dbReference>
<dbReference type="SUPFAM" id="SSF52540">
    <property type="entry name" value="P-loop containing nucleoside triphosphate hydrolases"/>
    <property type="match status" value="1"/>
</dbReference>
<dbReference type="Pfam" id="PF01078">
    <property type="entry name" value="Mg_chelatase"/>
    <property type="match status" value="1"/>
</dbReference>
<evidence type="ECO:0000313" key="4">
    <source>
        <dbReference type="Proteomes" id="UP001595783"/>
    </source>
</evidence>
<feature type="domain" description="Magnesium chelatase ChlI-like catalytic" evidence="1">
    <location>
        <begin position="190"/>
        <end position="393"/>
    </location>
</feature>
<dbReference type="Gene3D" id="3.40.50.300">
    <property type="entry name" value="P-loop containing nucleotide triphosphate hydrolases"/>
    <property type="match status" value="1"/>
</dbReference>
<organism evidence="3 4">
    <name type="scientific">Helicobacter baculiformis</name>
    <dbReference type="NCBI Taxonomy" id="427351"/>
    <lineage>
        <taxon>Bacteria</taxon>
        <taxon>Pseudomonadati</taxon>
        <taxon>Campylobacterota</taxon>
        <taxon>Epsilonproteobacteria</taxon>
        <taxon>Campylobacterales</taxon>
        <taxon>Helicobacteraceae</taxon>
        <taxon>Helicobacter</taxon>
    </lineage>
</organism>
<reference evidence="4" key="1">
    <citation type="journal article" date="2019" name="Int. J. Syst. Evol. Microbiol.">
        <title>The Global Catalogue of Microorganisms (GCM) 10K type strain sequencing project: providing services to taxonomists for standard genome sequencing and annotation.</title>
        <authorList>
            <consortium name="The Broad Institute Genomics Platform"/>
            <consortium name="The Broad Institute Genome Sequencing Center for Infectious Disease"/>
            <person name="Wu L."/>
            <person name="Ma J."/>
        </authorList>
    </citation>
    <scope>NUCLEOTIDE SEQUENCE [LARGE SCALE GENOMIC DNA]</scope>
    <source>
        <strain evidence="4">CCUG 53816</strain>
    </source>
</reference>
<dbReference type="InterPro" id="IPR027417">
    <property type="entry name" value="P-loop_NTPase"/>
</dbReference>
<protein>
    <submittedName>
        <fullName evidence="3">YifB family Mg chelatase-like AAA ATPase</fullName>
    </submittedName>
</protein>
<dbReference type="InterPro" id="IPR004482">
    <property type="entry name" value="Mg_chelat-rel"/>
</dbReference>
<feature type="domain" description="Mg chelatase-related protein C-terminal" evidence="2">
    <location>
        <begin position="400"/>
        <end position="491"/>
    </location>
</feature>
<dbReference type="InterPro" id="IPR020568">
    <property type="entry name" value="Ribosomal_Su5_D2-typ_SF"/>
</dbReference>
<keyword evidence="4" id="KW-1185">Reference proteome</keyword>
<dbReference type="InterPro" id="IPR000523">
    <property type="entry name" value="Mg_chelatse_chII-like_cat_dom"/>
</dbReference>
<dbReference type="SUPFAM" id="SSF54211">
    <property type="entry name" value="Ribosomal protein S5 domain 2-like"/>
    <property type="match status" value="1"/>
</dbReference>
<dbReference type="InterPro" id="IPR045006">
    <property type="entry name" value="CHLI-like"/>
</dbReference>
<gene>
    <name evidence="3" type="ORF">ACFOPX_03865</name>
</gene>
<dbReference type="PANTHER" id="PTHR32039">
    <property type="entry name" value="MAGNESIUM-CHELATASE SUBUNIT CHLI"/>
    <property type="match status" value="1"/>
</dbReference>
<proteinExistence type="predicted"/>
<accession>A0ABV7ZHN1</accession>